<dbReference type="PANTHER" id="PTHR31355:SF7">
    <property type="entry name" value="MICROTUBULE-ASSOCIATED PROTEIN TORTIFOLIA1"/>
    <property type="match status" value="1"/>
</dbReference>
<dbReference type="GO" id="GO:0010005">
    <property type="term" value="C:cortical microtubule, transverse to long axis"/>
    <property type="evidence" value="ECO:0007669"/>
    <property type="project" value="TreeGrafter"/>
</dbReference>
<dbReference type="InterPro" id="IPR057600">
    <property type="entry name" value="TORTIFOLIA1/SINE1-2_N"/>
</dbReference>
<dbReference type="Pfam" id="PF24713">
    <property type="entry name" value="TOR1L1_C"/>
    <property type="match status" value="1"/>
</dbReference>
<feature type="domain" description="TORTIFOLIA1/TORL1-2 C-terminal" evidence="2">
    <location>
        <begin position="587"/>
        <end position="649"/>
    </location>
</feature>
<dbReference type="Pfam" id="PF24714">
    <property type="entry name" value="TOR1L1_N"/>
    <property type="match status" value="1"/>
</dbReference>
<evidence type="ECO:0000256" key="1">
    <source>
        <dbReference type="SAM" id="MobiDB-lite"/>
    </source>
</evidence>
<reference evidence="4 5" key="1">
    <citation type="journal article" date="2020" name="Nat. Food">
        <title>A phased Vanilla planifolia genome enables genetic improvement of flavour and production.</title>
        <authorList>
            <person name="Hasing T."/>
            <person name="Tang H."/>
            <person name="Brym M."/>
            <person name="Khazi F."/>
            <person name="Huang T."/>
            <person name="Chambers A.H."/>
        </authorList>
    </citation>
    <scope>NUCLEOTIDE SEQUENCE [LARGE SCALE GENOMIC DNA]</scope>
    <source>
        <tissue evidence="4">Leaf</tissue>
    </source>
</reference>
<evidence type="ECO:0000259" key="3">
    <source>
        <dbReference type="Pfam" id="PF24714"/>
    </source>
</evidence>
<dbReference type="EMBL" id="JADCNL010000008">
    <property type="protein sequence ID" value="KAG0470906.1"/>
    <property type="molecule type" value="Genomic_DNA"/>
</dbReference>
<feature type="region of interest" description="Disordered" evidence="1">
    <location>
        <begin position="1"/>
        <end position="32"/>
    </location>
</feature>
<dbReference type="GO" id="GO:0009826">
    <property type="term" value="P:unidimensional cell growth"/>
    <property type="evidence" value="ECO:0007669"/>
    <property type="project" value="TreeGrafter"/>
</dbReference>
<evidence type="ECO:0000313" key="4">
    <source>
        <dbReference type="EMBL" id="KAG0470906.1"/>
    </source>
</evidence>
<comment type="caution">
    <text evidence="4">The sequence shown here is derived from an EMBL/GenBank/DDBJ whole genome shotgun (WGS) entry which is preliminary data.</text>
</comment>
<evidence type="ECO:0000259" key="2">
    <source>
        <dbReference type="Pfam" id="PF24713"/>
    </source>
</evidence>
<dbReference type="GO" id="GO:0008017">
    <property type="term" value="F:microtubule binding"/>
    <property type="evidence" value="ECO:0007669"/>
    <property type="project" value="InterPro"/>
</dbReference>
<proteinExistence type="predicted"/>
<accession>A0A835UTA1</accession>
<feature type="domain" description="TORTIFOLIA1/SINE1-2 N-terminal" evidence="3">
    <location>
        <begin position="38"/>
        <end position="340"/>
    </location>
</feature>
<feature type="region of interest" description="Disordered" evidence="1">
    <location>
        <begin position="382"/>
        <end position="402"/>
    </location>
</feature>
<keyword evidence="5" id="KW-1185">Reference proteome</keyword>
<name>A0A835UTA1_VANPL</name>
<dbReference type="PANTHER" id="PTHR31355">
    <property type="entry name" value="MICROTUBULE-ASSOCIATED PROTEIN TORTIFOLIA1"/>
    <property type="match status" value="1"/>
</dbReference>
<dbReference type="InterPro" id="IPR011989">
    <property type="entry name" value="ARM-like"/>
</dbReference>
<dbReference type="GO" id="GO:0010031">
    <property type="term" value="P:circumnutation"/>
    <property type="evidence" value="ECO:0007669"/>
    <property type="project" value="TreeGrafter"/>
</dbReference>
<dbReference type="InterPro" id="IPR033337">
    <property type="entry name" value="TORTIFOLIA1/SINE1-2"/>
</dbReference>
<dbReference type="InterPro" id="IPR016024">
    <property type="entry name" value="ARM-type_fold"/>
</dbReference>
<evidence type="ECO:0000313" key="5">
    <source>
        <dbReference type="Proteomes" id="UP000636800"/>
    </source>
</evidence>
<sequence>MSSSISKSSSKPSRTPSQSHPSVQTKSSSSVSSHLAMVELKARTLSSISKLSDRDTHQIAIEDLEKIIRSLPADAFPMVLSSFLNDPVSSSCDSSGGRNSPAVARRESIRLLSLLCTVHPDVAVAHLPKIIAHIVRRLRDPFSDSSVRDACRDAAGSLAALYLCSNEEEANSCGRGGGGGGGTGVAGLFVKPLLEVMGEQNKTVQAAAAMCLAKVVEEGGRGSGAVPFQRLWPRICKMLGSQSFLAKGSMLSVISSLAKVGAISSQNMPAVLQNVCDCLENTDWAARKAAADTLNLIACHSSHLGANGTSQILSSLEACRFDKVKPVRDSVMESLQLWKKILGQKEDGTTEEVKDAKVAELGDAQEELDSKLSNLSVQRLESLKDSSTDSSPTCSESHIKGKGTNLPEDAAILLKKKAPSLLDKEINAEFFQKLEARSSGDVPVEVMLPRRCPHSSPLKAEKEQDPINGDSNGASDHNVGACCEFNENHGLSILSYDNTAERTVGTHGRKQNLDASFRDRLVERFRSRDSKLRASGIDYKDEFCQKDSYGVRESNRTDALVENSFVNNKGNWLGIQRQLSKLERQQTNLMKMLQLLELVMDNGEEYLGIPLEAKREILLNLHEASTMEQPEDLEGASAEQILVQLASAWGIDIQLLMK</sequence>
<dbReference type="InterPro" id="IPR057599">
    <property type="entry name" value="TORTIFOLIA1/TORL1-2_C"/>
</dbReference>
<organism evidence="4 5">
    <name type="scientific">Vanilla planifolia</name>
    <name type="common">Vanilla</name>
    <dbReference type="NCBI Taxonomy" id="51239"/>
    <lineage>
        <taxon>Eukaryota</taxon>
        <taxon>Viridiplantae</taxon>
        <taxon>Streptophyta</taxon>
        <taxon>Embryophyta</taxon>
        <taxon>Tracheophyta</taxon>
        <taxon>Spermatophyta</taxon>
        <taxon>Magnoliopsida</taxon>
        <taxon>Liliopsida</taxon>
        <taxon>Asparagales</taxon>
        <taxon>Orchidaceae</taxon>
        <taxon>Vanilloideae</taxon>
        <taxon>Vanilleae</taxon>
        <taxon>Vanilla</taxon>
    </lineage>
</organism>
<dbReference type="Gene3D" id="1.25.10.10">
    <property type="entry name" value="Leucine-rich Repeat Variant"/>
    <property type="match status" value="2"/>
</dbReference>
<gene>
    <name evidence="4" type="ORF">HPP92_017606</name>
</gene>
<dbReference type="AlphaFoldDB" id="A0A835UTA1"/>
<protein>
    <recommendedName>
        <fullName evidence="6">Microtubule-associated protein TORTIFOLIA1-like</fullName>
    </recommendedName>
</protein>
<dbReference type="SUPFAM" id="SSF48371">
    <property type="entry name" value="ARM repeat"/>
    <property type="match status" value="1"/>
</dbReference>
<dbReference type="Proteomes" id="UP000636800">
    <property type="component" value="Unassembled WGS sequence"/>
</dbReference>
<evidence type="ECO:0008006" key="6">
    <source>
        <dbReference type="Google" id="ProtNLM"/>
    </source>
</evidence>